<feature type="compositionally biased region" description="Acidic residues" evidence="1">
    <location>
        <begin position="18"/>
        <end position="27"/>
    </location>
</feature>
<feature type="compositionally biased region" description="Polar residues" evidence="1">
    <location>
        <begin position="89"/>
        <end position="99"/>
    </location>
</feature>
<feature type="compositionally biased region" description="Basic and acidic residues" evidence="1">
    <location>
        <begin position="7"/>
        <end position="17"/>
    </location>
</feature>
<dbReference type="Proteomes" id="UP000814243">
    <property type="component" value="Unassembled WGS sequence"/>
</dbReference>
<feature type="region of interest" description="Disordered" evidence="1">
    <location>
        <begin position="89"/>
        <end position="133"/>
    </location>
</feature>
<evidence type="ECO:0000256" key="1">
    <source>
        <dbReference type="SAM" id="MobiDB-lite"/>
    </source>
</evidence>
<proteinExistence type="predicted"/>
<dbReference type="EMBL" id="JACEFF010000869">
    <property type="protein sequence ID" value="KAH9629366.1"/>
    <property type="molecule type" value="Genomic_DNA"/>
</dbReference>
<feature type="domain" description="Retrotransposon gag" evidence="2">
    <location>
        <begin position="188"/>
        <end position="273"/>
    </location>
</feature>
<dbReference type="AlphaFoldDB" id="A0A922M2Z6"/>
<sequence length="493" mass="53498">MPITRQEALRQRGRDDDATLTEDEDSVVELGRGDAARSSSTAPTAPHPTMQPTDQFLSTLIEAVTRAQMEANKSLIAALTSTGEFRTSTPIGASLQPNACSGDAGASRADAHAGHAASRAGRPDTSASRAEAGESGAAAAAGINFAKCTARFTGASKDAEVLEAFLDSVQIYKECTAISDAHALRGLPMLLEGEAAVWWRGVKASVSTWSDALARLRDTYGVAQPAHQVLRDIYAAEQRDDERVDSFICKVRALIAKLPYKLDEQMQIDMCYGLLHRRVIKRVPRDSIVSLDKLLCSARIAEENYFKLKKNQNKHSLCKIHTDNTGTETETATRNHNKTRLRCRHCRSFGHLSDDCRYRDKSTGDKASGTGPSSGPPFANRLRCYGCGKPDVVKSRCDVCNNKNPKPVEASFNNFSDTDSSYVRINNVTSRELYPMNVDKGKSKSTSRTPTIPGLVAQLRLAIAGNQNDTIAGDSSCVELERRIFLPAGVAGT</sequence>
<protein>
    <recommendedName>
        <fullName evidence="2">Retrotransposon gag domain-containing protein</fullName>
    </recommendedName>
</protein>
<accession>A0A922M2Z6</accession>
<dbReference type="Pfam" id="PF03732">
    <property type="entry name" value="Retrotrans_gag"/>
    <property type="match status" value="1"/>
</dbReference>
<feature type="region of interest" description="Disordered" evidence="1">
    <location>
        <begin position="1"/>
        <end position="52"/>
    </location>
</feature>
<feature type="compositionally biased region" description="Low complexity" evidence="1">
    <location>
        <begin position="101"/>
        <end position="133"/>
    </location>
</feature>
<evidence type="ECO:0000313" key="4">
    <source>
        <dbReference type="Proteomes" id="UP000814243"/>
    </source>
</evidence>
<reference evidence="3" key="1">
    <citation type="journal article" date="2021" name="G3 (Bethesda)">
        <title>Genome and transcriptome analysis of the beet armyworm Spodoptera exigua reveals targets for pest control. .</title>
        <authorList>
            <person name="Simon S."/>
            <person name="Breeschoten T."/>
            <person name="Jansen H.J."/>
            <person name="Dirks R.P."/>
            <person name="Schranz M.E."/>
            <person name="Ros V.I.D."/>
        </authorList>
    </citation>
    <scope>NUCLEOTIDE SEQUENCE</scope>
    <source>
        <strain evidence="3">TB_SE_WUR_2020</strain>
    </source>
</reference>
<evidence type="ECO:0000313" key="3">
    <source>
        <dbReference type="EMBL" id="KAH9629366.1"/>
    </source>
</evidence>
<organism evidence="3 4">
    <name type="scientific">Spodoptera exigua</name>
    <name type="common">Beet armyworm</name>
    <name type="synonym">Noctua fulgens</name>
    <dbReference type="NCBI Taxonomy" id="7107"/>
    <lineage>
        <taxon>Eukaryota</taxon>
        <taxon>Metazoa</taxon>
        <taxon>Ecdysozoa</taxon>
        <taxon>Arthropoda</taxon>
        <taxon>Hexapoda</taxon>
        <taxon>Insecta</taxon>
        <taxon>Pterygota</taxon>
        <taxon>Neoptera</taxon>
        <taxon>Endopterygota</taxon>
        <taxon>Lepidoptera</taxon>
        <taxon>Glossata</taxon>
        <taxon>Ditrysia</taxon>
        <taxon>Noctuoidea</taxon>
        <taxon>Noctuidae</taxon>
        <taxon>Amphipyrinae</taxon>
        <taxon>Spodoptera</taxon>
    </lineage>
</organism>
<comment type="caution">
    <text evidence="3">The sequence shown here is derived from an EMBL/GenBank/DDBJ whole genome shotgun (WGS) entry which is preliminary data.</text>
</comment>
<dbReference type="InterPro" id="IPR005162">
    <property type="entry name" value="Retrotrans_gag_dom"/>
</dbReference>
<feature type="compositionally biased region" description="Low complexity" evidence="1">
    <location>
        <begin position="36"/>
        <end position="48"/>
    </location>
</feature>
<gene>
    <name evidence="3" type="ORF">HF086_008152</name>
</gene>
<evidence type="ECO:0000259" key="2">
    <source>
        <dbReference type="Pfam" id="PF03732"/>
    </source>
</evidence>
<name>A0A922M2Z6_SPOEX</name>